<dbReference type="PANTHER" id="PTHR43452:SF30">
    <property type="entry name" value="PYRUVATE DECARBOXYLASE ISOZYME 1-RELATED"/>
    <property type="match status" value="1"/>
</dbReference>
<comment type="cofactor">
    <cofactor evidence="1">
        <name>thiamine diphosphate</name>
        <dbReference type="ChEBI" id="CHEBI:58937"/>
    </cofactor>
</comment>
<dbReference type="GO" id="GO:0000287">
    <property type="term" value="F:magnesium ion binding"/>
    <property type="evidence" value="ECO:0007669"/>
    <property type="project" value="InterPro"/>
</dbReference>
<dbReference type="EMBL" id="PKMI01000017">
    <property type="protein sequence ID" value="RBA17446.1"/>
    <property type="molecule type" value="Genomic_DNA"/>
</dbReference>
<dbReference type="InterPro" id="IPR012000">
    <property type="entry name" value="Thiamin_PyroP_enz_cen_dom"/>
</dbReference>
<keyword evidence="5" id="KW-0460">Magnesium</keyword>
<dbReference type="InterPro" id="IPR029061">
    <property type="entry name" value="THDP-binding"/>
</dbReference>
<protein>
    <submittedName>
        <fullName evidence="9">Isoleucine-valine-5</fullName>
    </submittedName>
</protein>
<comment type="caution">
    <text evidence="9">The sequence shown here is derived from an EMBL/GenBank/DDBJ whole genome shotgun (WGS) entry which is preliminary data.</text>
</comment>
<evidence type="ECO:0000256" key="3">
    <source>
        <dbReference type="ARBA" id="ARBA00022723"/>
    </source>
</evidence>
<evidence type="ECO:0000256" key="6">
    <source>
        <dbReference type="ARBA" id="ARBA00023052"/>
    </source>
</evidence>
<evidence type="ECO:0000256" key="2">
    <source>
        <dbReference type="ARBA" id="ARBA00007812"/>
    </source>
</evidence>
<evidence type="ECO:0000256" key="5">
    <source>
        <dbReference type="ARBA" id="ARBA00022842"/>
    </source>
</evidence>
<keyword evidence="3" id="KW-0479">Metal-binding</keyword>
<dbReference type="Gene3D" id="3.40.50.970">
    <property type="match status" value="1"/>
</dbReference>
<dbReference type="GO" id="GO:0000949">
    <property type="term" value="P:aromatic amino acid family catabolic process to alcohol via Ehrlich pathway"/>
    <property type="evidence" value="ECO:0007669"/>
    <property type="project" value="TreeGrafter"/>
</dbReference>
<dbReference type="GO" id="GO:0030976">
    <property type="term" value="F:thiamine pyrophosphate binding"/>
    <property type="evidence" value="ECO:0007669"/>
    <property type="project" value="InterPro"/>
</dbReference>
<dbReference type="GO" id="GO:0004737">
    <property type="term" value="F:pyruvate decarboxylase activity"/>
    <property type="evidence" value="ECO:0007669"/>
    <property type="project" value="TreeGrafter"/>
</dbReference>
<dbReference type="SUPFAM" id="SSF52518">
    <property type="entry name" value="Thiamin diphosphate-binding fold (THDP-binding)"/>
    <property type="match status" value="1"/>
</dbReference>
<evidence type="ECO:0000313" key="9">
    <source>
        <dbReference type="EMBL" id="RBA17446.1"/>
    </source>
</evidence>
<name>A0A365N9T5_GIBIN</name>
<dbReference type="GO" id="GO:0005829">
    <property type="term" value="C:cytosol"/>
    <property type="evidence" value="ECO:0007669"/>
    <property type="project" value="TreeGrafter"/>
</dbReference>
<evidence type="ECO:0000313" key="10">
    <source>
        <dbReference type="Proteomes" id="UP000251714"/>
    </source>
</evidence>
<evidence type="ECO:0000259" key="8">
    <source>
        <dbReference type="Pfam" id="PF00205"/>
    </source>
</evidence>
<dbReference type="SUPFAM" id="SSF52467">
    <property type="entry name" value="DHS-like NAD/FAD-binding domain"/>
    <property type="match status" value="1"/>
</dbReference>
<dbReference type="Proteomes" id="UP000251714">
    <property type="component" value="Unassembled WGS sequence"/>
</dbReference>
<sequence>MGKGSVDENLPNFVGLFAGDGSRPDIRTAFESSDMILTIGNIKSELNTAGFTYNFSKLNTIEIHYDFVEIGHARFDKVFVRSLVPRLVAAVDPTRMSHTARVIPTIKPTPVVTSEDDAISHAWFWPTISQFLQEGDLIVTETGTSYIGLGISTCPRELGYGVGATQSVALAGKDGDGGQRTISFEGDEWLPESFQLTTQELATIIHHKLDVAMFLIELDGYTIWQYAKLSEVLSPTGQETQVKTWNISSRKEIDAFLKTEAFALGKGLQFFDIHMPKLDALQALIDCGKGAGARVG</sequence>
<dbReference type="InterPro" id="IPR029035">
    <property type="entry name" value="DHS-like_NAD/FAD-binding_dom"/>
</dbReference>
<dbReference type="Gene3D" id="3.40.50.1220">
    <property type="entry name" value="TPP-binding domain"/>
    <property type="match status" value="1"/>
</dbReference>
<dbReference type="PANTHER" id="PTHR43452">
    <property type="entry name" value="PYRUVATE DECARBOXYLASE"/>
    <property type="match status" value="1"/>
</dbReference>
<evidence type="ECO:0000256" key="1">
    <source>
        <dbReference type="ARBA" id="ARBA00001964"/>
    </source>
</evidence>
<evidence type="ECO:0000256" key="7">
    <source>
        <dbReference type="ARBA" id="ARBA00023239"/>
    </source>
</evidence>
<keyword evidence="4" id="KW-0210">Decarboxylase</keyword>
<keyword evidence="6" id="KW-0786">Thiamine pyrophosphate</keyword>
<proteinExistence type="inferred from homology"/>
<dbReference type="Pfam" id="PF00205">
    <property type="entry name" value="TPP_enzyme_M"/>
    <property type="match status" value="1"/>
</dbReference>
<feature type="domain" description="Thiamine pyrophosphate enzyme central" evidence="8">
    <location>
        <begin position="1"/>
        <end position="76"/>
    </location>
</feature>
<organism evidence="9 10">
    <name type="scientific">Gibberella intermedia</name>
    <name type="common">Bulb rot disease fungus</name>
    <name type="synonym">Fusarium proliferatum</name>
    <dbReference type="NCBI Taxonomy" id="948311"/>
    <lineage>
        <taxon>Eukaryota</taxon>
        <taxon>Fungi</taxon>
        <taxon>Dikarya</taxon>
        <taxon>Ascomycota</taxon>
        <taxon>Pezizomycotina</taxon>
        <taxon>Sordariomycetes</taxon>
        <taxon>Hypocreomycetidae</taxon>
        <taxon>Hypocreales</taxon>
        <taxon>Nectriaceae</taxon>
        <taxon>Fusarium</taxon>
        <taxon>Fusarium fujikuroi species complex</taxon>
    </lineage>
</organism>
<keyword evidence="7" id="KW-0456">Lyase</keyword>
<dbReference type="AlphaFoldDB" id="A0A365N9T5"/>
<dbReference type="GO" id="GO:0005634">
    <property type="term" value="C:nucleus"/>
    <property type="evidence" value="ECO:0007669"/>
    <property type="project" value="TreeGrafter"/>
</dbReference>
<dbReference type="InterPro" id="IPR012110">
    <property type="entry name" value="PDC/IPDC-like"/>
</dbReference>
<comment type="similarity">
    <text evidence="2">Belongs to the TPP enzyme family.</text>
</comment>
<gene>
    <name evidence="9" type="ORF">FPRO05_02170</name>
</gene>
<evidence type="ECO:0000256" key="4">
    <source>
        <dbReference type="ARBA" id="ARBA00022793"/>
    </source>
</evidence>
<accession>A0A365N9T5</accession>
<reference evidence="9 10" key="1">
    <citation type="submission" date="2017-12" db="EMBL/GenBank/DDBJ databases">
        <title>Genome sequence of the mycotoxigenic crop pathogen Fusarium proliferatum, strain ITEM 2341 from Date Palm.</title>
        <authorList>
            <person name="Almiman B.F."/>
            <person name="Shittu T.A."/>
            <person name="Muthumeenakshi S."/>
            <person name="Baroncelli R."/>
            <person name="Sreenivasaprasada S."/>
        </authorList>
    </citation>
    <scope>NUCLEOTIDE SEQUENCE [LARGE SCALE GENOMIC DNA]</scope>
    <source>
        <strain evidence="9 10">ITEM 2341</strain>
    </source>
</reference>